<reference evidence="1 2" key="1">
    <citation type="submission" date="2020-04" db="EMBL/GenBank/DDBJ databases">
        <title>Genome sequencing of novel species.</title>
        <authorList>
            <person name="Heo J."/>
            <person name="Kim S.-J."/>
            <person name="Kim J.-S."/>
            <person name="Hong S.-B."/>
            <person name="Kwon S.-W."/>
        </authorList>
    </citation>
    <scope>NUCLEOTIDE SEQUENCE [LARGE SCALE GENOMIC DNA]</scope>
    <source>
        <strain evidence="1 2">CJU-R4</strain>
    </source>
</reference>
<dbReference type="RefSeq" id="WP_169551516.1">
    <property type="nucleotide sequence ID" value="NZ_CP051677.1"/>
</dbReference>
<accession>A0A7L5DPN7</accession>
<sequence>MNTFNLWKKGRMRLYTGPSCWAELTDPQSVSMMRVRSMVLEKPECLFAVLKQLYGMSFRTQRWLFDDNYLRRKGMEPDDRELTRRMGQAMLDTLTWIGQEDDTGTFPQRFRRFDFYFGTTRIWLRRLVNRTVYHGPAAALANCTFAEFMFADVAFQKRDWAKLAAILYRPAGTDGADPRQPLDRHQVEARAEAFAQLDPALLERIVFAYGCTLVRLKSFFPLVFKAPDEADTSTTQKQNSWLDVAINMVKLDATRVQEIEKLNLYLALKVLNAQIQQGEEMQEQYDNMKNR</sequence>
<evidence type="ECO:0000313" key="1">
    <source>
        <dbReference type="EMBL" id="QJD79552.1"/>
    </source>
</evidence>
<evidence type="ECO:0000313" key="2">
    <source>
        <dbReference type="Proteomes" id="UP000501128"/>
    </source>
</evidence>
<organism evidence="1 2">
    <name type="scientific">Spirosoma rhododendri</name>
    <dbReference type="NCBI Taxonomy" id="2728024"/>
    <lineage>
        <taxon>Bacteria</taxon>
        <taxon>Pseudomonadati</taxon>
        <taxon>Bacteroidota</taxon>
        <taxon>Cytophagia</taxon>
        <taxon>Cytophagales</taxon>
        <taxon>Cytophagaceae</taxon>
        <taxon>Spirosoma</taxon>
    </lineage>
</organism>
<keyword evidence="2" id="KW-1185">Reference proteome</keyword>
<gene>
    <name evidence="1" type="ORF">HH216_14870</name>
</gene>
<proteinExistence type="predicted"/>
<name>A0A7L5DPN7_9BACT</name>
<dbReference type="AlphaFoldDB" id="A0A7L5DPN7"/>
<dbReference type="EMBL" id="CP051677">
    <property type="protein sequence ID" value="QJD79552.1"/>
    <property type="molecule type" value="Genomic_DNA"/>
</dbReference>
<protein>
    <submittedName>
        <fullName evidence="1">Uncharacterized protein</fullName>
    </submittedName>
</protein>
<dbReference type="KEGG" id="srho:HH216_14870"/>
<dbReference type="Proteomes" id="UP000501128">
    <property type="component" value="Chromosome"/>
</dbReference>